<name>A0ABS1XNL4_9ACTN</name>
<reference evidence="1 2" key="1">
    <citation type="submission" date="2021-01" db="EMBL/GenBank/DDBJ databases">
        <title>Draft genome sequence of Micromonospora sp. strain STR1_7.</title>
        <authorList>
            <person name="Karlyshev A."/>
            <person name="Jawad R."/>
        </authorList>
    </citation>
    <scope>NUCLEOTIDE SEQUENCE [LARGE SCALE GENOMIC DNA]</scope>
    <source>
        <strain evidence="1 2">STR1-7</strain>
    </source>
</reference>
<evidence type="ECO:0008006" key="3">
    <source>
        <dbReference type="Google" id="ProtNLM"/>
    </source>
</evidence>
<gene>
    <name evidence="1" type="ORF">JNW91_02575</name>
</gene>
<dbReference type="Gene3D" id="1.25.10.10">
    <property type="entry name" value="Leucine-rich Repeat Variant"/>
    <property type="match status" value="1"/>
</dbReference>
<evidence type="ECO:0000313" key="2">
    <source>
        <dbReference type="Proteomes" id="UP000601027"/>
    </source>
</evidence>
<dbReference type="Proteomes" id="UP000601027">
    <property type="component" value="Unassembled WGS sequence"/>
</dbReference>
<dbReference type="EMBL" id="JAEVHM010000005">
    <property type="protein sequence ID" value="MBM0230858.1"/>
    <property type="molecule type" value="Genomic_DNA"/>
</dbReference>
<keyword evidence="2" id="KW-1185">Reference proteome</keyword>
<accession>A0ABS1XNL4</accession>
<dbReference type="SUPFAM" id="SSF48371">
    <property type="entry name" value="ARM repeat"/>
    <property type="match status" value="1"/>
</dbReference>
<dbReference type="InterPro" id="IPR016024">
    <property type="entry name" value="ARM-type_fold"/>
</dbReference>
<proteinExistence type="predicted"/>
<protein>
    <recommendedName>
        <fullName evidence="3">HEAT repeat domain-containing protein</fullName>
    </recommendedName>
</protein>
<comment type="caution">
    <text evidence="1">The sequence shown here is derived from an EMBL/GenBank/DDBJ whole genome shotgun (WGS) entry which is preliminary data.</text>
</comment>
<dbReference type="InterPro" id="IPR011989">
    <property type="entry name" value="ARM-like"/>
</dbReference>
<dbReference type="RefSeq" id="WP_203173342.1">
    <property type="nucleotide sequence ID" value="NZ_JAEVHM010000005.1"/>
</dbReference>
<sequence length="469" mass="50063">MKYGIDYITAEALRHAVAAGEVEMAIAAARELGADAAGCLNDPPLAPWAIRAALAAFSVVADIVPADRSGSYVPWILTRLEVAPASGWTDNGIRETAIGALSNLAFALRGDNIAEVTDALTPYLNHLVSQLSMRRAIKTIARMLRANPGHPAPAQALTAAIRDMPEPGHTALLWEAGPALHRLRDVLEVQASDPNQTVRAGAVELLARMQISHPAVNEQAVRAVEEVHQAPTGPRVTTDESGGTTHESSGYFGHALSVEDRDRLADKLIEIASDGFTAEDHRAAAMIAVTDLAPALDEGKRQEVFDKAWLLIGGLAPGDLDLGIFRGRLEDAVFGAVGQLAVRQDQVQRVHALALSRLAKRNGVQGLRHFIDIDPGGTDAIRVLAQHESPAARQMAAVLWSRNPVNRNLGADLAADASSEVRRQLANALGRIGQYDAALRDQLAAQLQADCSAQIRQIVKETMILQADG</sequence>
<evidence type="ECO:0000313" key="1">
    <source>
        <dbReference type="EMBL" id="MBM0230858.1"/>
    </source>
</evidence>
<organism evidence="1 2">
    <name type="scientific">Micromonospora parastrephiae</name>
    <dbReference type="NCBI Taxonomy" id="2806101"/>
    <lineage>
        <taxon>Bacteria</taxon>
        <taxon>Bacillati</taxon>
        <taxon>Actinomycetota</taxon>
        <taxon>Actinomycetes</taxon>
        <taxon>Micromonosporales</taxon>
        <taxon>Micromonosporaceae</taxon>
        <taxon>Micromonospora</taxon>
    </lineage>
</organism>